<keyword evidence="4" id="KW-1185">Reference proteome</keyword>
<dbReference type="EMBL" id="CP020370">
    <property type="protein sequence ID" value="AUB80435.1"/>
    <property type="molecule type" value="Genomic_DNA"/>
</dbReference>
<protein>
    <recommendedName>
        <fullName evidence="2">Ice-binding protein C-terminal domain-containing protein</fullName>
    </recommendedName>
</protein>
<dbReference type="InterPro" id="IPR013424">
    <property type="entry name" value="Ice-binding_C"/>
</dbReference>
<dbReference type="RefSeq" id="WP_100918235.1">
    <property type="nucleotide sequence ID" value="NZ_CP020370.1"/>
</dbReference>
<gene>
    <name evidence="3" type="ORF">THSYN_05370</name>
</gene>
<dbReference type="KEGG" id="tsy:THSYN_05370"/>
<name>A0A2K8U4G4_9GAMM</name>
<dbReference type="NCBIfam" id="TIGR02595">
    <property type="entry name" value="PEP_CTERM"/>
    <property type="match status" value="1"/>
</dbReference>
<evidence type="ECO:0000313" key="3">
    <source>
        <dbReference type="EMBL" id="AUB80435.1"/>
    </source>
</evidence>
<sequence>MRNFKSSAFLTSGLVLGLLTGPAAATVITSTYVGTFSSNFAIANDPSGVTRGGKYVVKSSFDTSTLQLVTAATGQIGINQNTFVAPLNQVPGGSGATNTYQLFLPTQGYGTLTQTGLDHFVINGSTAQTAQIQFFNTCTDAATCAAQFRGFEFESNFLRTNSGTTPAATDLVFEQYTADSSLSGTAVTSHQVNLLNQSLATVVTNAGTLDVRSQSNQPAGGLVNPGVFFAPANPVVANAGGTALVYSASQLSVTTNGGTALVTDTVQPIVAGQVRTAPSSLDALTRQADNDLGAGRTDREDFLSYVWTVNGSQLAGNLSGTRLNRTVVGAAGAPSAFANSGTRTVDDVNRTVAIEDSGLLTTVDTKTFGLTVTEAMTGLTDADSVTVRYLNALPSIATAKATAQVNDLLFQLAFADPDLAVNNLIPNFEQLTVKILVGLTDFTGFFGNLIQNGSQLVDAATLFNTFGAGTHTFDVRVSDRAILASGGTLAPRASDFQFSVEGFELTQTPEPASLALFAIGTVALVGLSRRRRSTQRPAGISFH</sequence>
<feature type="domain" description="Ice-binding protein C-terminal" evidence="2">
    <location>
        <begin position="507"/>
        <end position="532"/>
    </location>
</feature>
<organism evidence="3 4">
    <name type="scientific">Candidatus Thiodictyon syntrophicum</name>
    <dbReference type="NCBI Taxonomy" id="1166950"/>
    <lineage>
        <taxon>Bacteria</taxon>
        <taxon>Pseudomonadati</taxon>
        <taxon>Pseudomonadota</taxon>
        <taxon>Gammaproteobacteria</taxon>
        <taxon>Chromatiales</taxon>
        <taxon>Chromatiaceae</taxon>
        <taxon>Thiodictyon</taxon>
    </lineage>
</organism>
<accession>A0A2K8U4G4</accession>
<evidence type="ECO:0000256" key="1">
    <source>
        <dbReference type="SAM" id="SignalP"/>
    </source>
</evidence>
<evidence type="ECO:0000259" key="2">
    <source>
        <dbReference type="Pfam" id="PF07589"/>
    </source>
</evidence>
<feature type="chain" id="PRO_5014791364" description="Ice-binding protein C-terminal domain-containing protein" evidence="1">
    <location>
        <begin position="26"/>
        <end position="543"/>
    </location>
</feature>
<dbReference type="Proteomes" id="UP000232638">
    <property type="component" value="Chromosome"/>
</dbReference>
<reference evidence="3 4" key="1">
    <citation type="submission" date="2017-03" db="EMBL/GenBank/DDBJ databases">
        <title>Complete genome sequence of Candidatus 'Thiodictyon syntrophicum' sp. nov. strain Cad16T, a photolithoautotroph purple sulfur bacterium isolated from an alpine meromictic lake.</title>
        <authorList>
            <person name="Luedin S.M."/>
            <person name="Pothier J.F."/>
            <person name="Danza F."/>
            <person name="Storelli N."/>
            <person name="Wittwer M."/>
            <person name="Tonolla M."/>
        </authorList>
    </citation>
    <scope>NUCLEOTIDE SEQUENCE [LARGE SCALE GENOMIC DNA]</scope>
    <source>
        <strain evidence="3 4">Cad16T</strain>
    </source>
</reference>
<dbReference type="AlphaFoldDB" id="A0A2K8U4G4"/>
<dbReference type="Pfam" id="PF07589">
    <property type="entry name" value="PEP-CTERM"/>
    <property type="match status" value="1"/>
</dbReference>
<keyword evidence="1" id="KW-0732">Signal</keyword>
<evidence type="ECO:0000313" key="4">
    <source>
        <dbReference type="Proteomes" id="UP000232638"/>
    </source>
</evidence>
<proteinExistence type="predicted"/>
<feature type="signal peptide" evidence="1">
    <location>
        <begin position="1"/>
        <end position="25"/>
    </location>
</feature>